<dbReference type="PANTHER" id="PTHR11537:SF254">
    <property type="entry name" value="POTASSIUM VOLTAGE-GATED CHANNEL PROTEIN SHAB"/>
    <property type="match status" value="1"/>
</dbReference>
<evidence type="ECO:0000313" key="15">
    <source>
        <dbReference type="Proteomes" id="UP001302949"/>
    </source>
</evidence>
<feature type="domain" description="Ion transport" evidence="13">
    <location>
        <begin position="32"/>
        <end position="253"/>
    </location>
</feature>
<sequence>MNNTIEEQTWSRKNLYKVLEVTRGKKSRASIIFNTVLLTTISLNTFAIILHSVKSLRHDFDTFFSDFEYFSVVFFTIEYFARLWVCVENEKYKHPVWGRLRYIFSWGALIDLLAIMPFYLSNFTSDTGLIRILRLFRIFRLFKFSRYVHALKVIENVFKEKREELILSVVFFLFMLLISSSTMYYIENAAQPKVFSSIPATLWWGVTTITSVGYGDTYPVTTLGKILGGFVAVAGVAMFALPTGIFVSGFNEHLKSTKPQEKKYKYCPHCGEALE</sequence>
<dbReference type="SUPFAM" id="SSF81324">
    <property type="entry name" value="Voltage-gated potassium channels"/>
    <property type="match status" value="1"/>
</dbReference>
<keyword evidence="6" id="KW-0851">Voltage-gated channel</keyword>
<dbReference type="Gene3D" id="1.20.120.350">
    <property type="entry name" value="Voltage-gated potassium channels. Chain C"/>
    <property type="match status" value="1"/>
</dbReference>
<proteinExistence type="predicted"/>
<gene>
    <name evidence="14" type="ORF">VB248_22280</name>
</gene>
<keyword evidence="15" id="KW-1185">Reference proteome</keyword>
<dbReference type="EMBL" id="JAYFUM010000036">
    <property type="protein sequence ID" value="MEA5141901.1"/>
    <property type="molecule type" value="Genomic_DNA"/>
</dbReference>
<evidence type="ECO:0000256" key="10">
    <source>
        <dbReference type="ARBA" id="ARBA00023136"/>
    </source>
</evidence>
<keyword evidence="7" id="KW-0630">Potassium</keyword>
<keyword evidence="8 12" id="KW-1133">Transmembrane helix</keyword>
<evidence type="ECO:0000256" key="7">
    <source>
        <dbReference type="ARBA" id="ARBA00022958"/>
    </source>
</evidence>
<dbReference type="InterPro" id="IPR028325">
    <property type="entry name" value="VG_K_chnl"/>
</dbReference>
<feature type="transmembrane region" description="Helical" evidence="12">
    <location>
        <begin position="198"/>
        <end position="214"/>
    </location>
</feature>
<reference evidence="14 15" key="1">
    <citation type="submission" date="2023-12" db="EMBL/GenBank/DDBJ databases">
        <title>Novel species of the genus Arcicella isolated from rivers.</title>
        <authorList>
            <person name="Lu H."/>
        </authorList>
    </citation>
    <scope>NUCLEOTIDE SEQUENCE [LARGE SCALE GENOMIC DNA]</scope>
    <source>
        <strain evidence="14 15">KCTC 23307</strain>
    </source>
</reference>
<keyword evidence="5" id="KW-0631">Potassium channel</keyword>
<keyword evidence="4 12" id="KW-0812">Transmembrane</keyword>
<evidence type="ECO:0000256" key="12">
    <source>
        <dbReference type="SAM" id="Phobius"/>
    </source>
</evidence>
<keyword evidence="3" id="KW-0633">Potassium transport</keyword>
<dbReference type="Proteomes" id="UP001302949">
    <property type="component" value="Unassembled WGS sequence"/>
</dbReference>
<dbReference type="InterPro" id="IPR005821">
    <property type="entry name" value="Ion_trans_dom"/>
</dbReference>
<keyword evidence="11" id="KW-0407">Ion channel</keyword>
<dbReference type="RefSeq" id="WP_323299053.1">
    <property type="nucleotide sequence ID" value="NZ_JAYFUM010000036.1"/>
</dbReference>
<evidence type="ECO:0000256" key="11">
    <source>
        <dbReference type="ARBA" id="ARBA00023303"/>
    </source>
</evidence>
<evidence type="ECO:0000256" key="5">
    <source>
        <dbReference type="ARBA" id="ARBA00022826"/>
    </source>
</evidence>
<evidence type="ECO:0000256" key="3">
    <source>
        <dbReference type="ARBA" id="ARBA00022538"/>
    </source>
</evidence>
<organism evidence="14 15">
    <name type="scientific">Arcicella rigui</name>
    <dbReference type="NCBI Taxonomy" id="797020"/>
    <lineage>
        <taxon>Bacteria</taxon>
        <taxon>Pseudomonadati</taxon>
        <taxon>Bacteroidota</taxon>
        <taxon>Cytophagia</taxon>
        <taxon>Cytophagales</taxon>
        <taxon>Flectobacillaceae</taxon>
        <taxon>Arcicella</taxon>
    </lineage>
</organism>
<feature type="transmembrane region" description="Helical" evidence="12">
    <location>
        <begin position="69"/>
        <end position="87"/>
    </location>
</feature>
<dbReference type="PRINTS" id="PR00169">
    <property type="entry name" value="KCHANNEL"/>
</dbReference>
<comment type="caution">
    <text evidence="14">The sequence shown here is derived from an EMBL/GenBank/DDBJ whole genome shotgun (WGS) entry which is preliminary data.</text>
</comment>
<dbReference type="InterPro" id="IPR027359">
    <property type="entry name" value="Volt_channel_dom_sf"/>
</dbReference>
<dbReference type="PANTHER" id="PTHR11537">
    <property type="entry name" value="VOLTAGE-GATED POTASSIUM CHANNEL"/>
    <property type="match status" value="1"/>
</dbReference>
<keyword evidence="2" id="KW-0813">Transport</keyword>
<keyword evidence="9" id="KW-0406">Ion transport</keyword>
<keyword evidence="10 12" id="KW-0472">Membrane</keyword>
<evidence type="ECO:0000256" key="8">
    <source>
        <dbReference type="ARBA" id="ARBA00022989"/>
    </source>
</evidence>
<name>A0ABU5QGA6_9BACT</name>
<evidence type="ECO:0000259" key="13">
    <source>
        <dbReference type="Pfam" id="PF00520"/>
    </source>
</evidence>
<feature type="transmembrane region" description="Helical" evidence="12">
    <location>
        <begin position="226"/>
        <end position="250"/>
    </location>
</feature>
<evidence type="ECO:0000256" key="1">
    <source>
        <dbReference type="ARBA" id="ARBA00004141"/>
    </source>
</evidence>
<dbReference type="Gene3D" id="1.10.287.70">
    <property type="match status" value="1"/>
</dbReference>
<accession>A0ABU5QGA6</accession>
<evidence type="ECO:0000313" key="14">
    <source>
        <dbReference type="EMBL" id="MEA5141901.1"/>
    </source>
</evidence>
<comment type="subcellular location">
    <subcellularLocation>
        <location evidence="1">Membrane</location>
        <topology evidence="1">Multi-pass membrane protein</topology>
    </subcellularLocation>
</comment>
<evidence type="ECO:0000256" key="2">
    <source>
        <dbReference type="ARBA" id="ARBA00022448"/>
    </source>
</evidence>
<protein>
    <submittedName>
        <fullName evidence="14">Ion transporter</fullName>
    </submittedName>
</protein>
<feature type="transmembrane region" description="Helical" evidence="12">
    <location>
        <begin position="165"/>
        <end position="186"/>
    </location>
</feature>
<evidence type="ECO:0000256" key="4">
    <source>
        <dbReference type="ARBA" id="ARBA00022692"/>
    </source>
</evidence>
<feature type="transmembrane region" description="Helical" evidence="12">
    <location>
        <begin position="31"/>
        <end position="49"/>
    </location>
</feature>
<feature type="transmembrane region" description="Helical" evidence="12">
    <location>
        <begin position="99"/>
        <end position="120"/>
    </location>
</feature>
<evidence type="ECO:0000256" key="6">
    <source>
        <dbReference type="ARBA" id="ARBA00022882"/>
    </source>
</evidence>
<dbReference type="Pfam" id="PF00520">
    <property type="entry name" value="Ion_trans"/>
    <property type="match status" value="1"/>
</dbReference>
<evidence type="ECO:0000256" key="9">
    <source>
        <dbReference type="ARBA" id="ARBA00023065"/>
    </source>
</evidence>